<keyword evidence="3" id="KW-0472">Membrane</keyword>
<evidence type="ECO:0000313" key="6">
    <source>
        <dbReference type="Proteomes" id="UP000749311"/>
    </source>
</evidence>
<feature type="domain" description="DUF4352" evidence="4">
    <location>
        <begin position="103"/>
        <end position="222"/>
    </location>
</feature>
<sequence length="231" mass="24630">MSQPPYPQQPGVPQGQQYAPTYPYVPQQPTTKPKKPWYKRWWVWVIGVIVLISFISQLGGGGDDAATTQPAGTTTQAVDGVVTEAPVADPTTAEPVTEAPAVGIGGTLTVGEVQYTLLDYTPGVTSLGNEYFNTTPQGQFVIVTLTVKNIGQDAITVIGDMVALRSPDGTEYSASDEAWAYLDDSPLAKDINPGNSLDAKFVFDIPVDAQPTVVEVSEGFWGMNTAEFTLG</sequence>
<name>A0ABX0SKE9_9ACTN</name>
<keyword evidence="3" id="KW-0812">Transmembrane</keyword>
<evidence type="ECO:0000256" key="3">
    <source>
        <dbReference type="SAM" id="Phobius"/>
    </source>
</evidence>
<evidence type="ECO:0000256" key="2">
    <source>
        <dbReference type="SAM" id="MobiDB-lite"/>
    </source>
</evidence>
<protein>
    <recommendedName>
        <fullName evidence="4">DUF4352 domain-containing protein</fullName>
    </recommendedName>
</protein>
<proteinExistence type="predicted"/>
<dbReference type="Gene3D" id="2.60.40.1240">
    <property type="match status" value="1"/>
</dbReference>
<dbReference type="EMBL" id="JAAMOZ010000001">
    <property type="protein sequence ID" value="NIH57803.1"/>
    <property type="molecule type" value="Genomic_DNA"/>
</dbReference>
<keyword evidence="3" id="KW-1133">Transmembrane helix</keyword>
<evidence type="ECO:0000256" key="1">
    <source>
        <dbReference type="ARBA" id="ARBA00022729"/>
    </source>
</evidence>
<feature type="compositionally biased region" description="Pro residues" evidence="2">
    <location>
        <begin position="1"/>
        <end position="10"/>
    </location>
</feature>
<dbReference type="InterPro" id="IPR029051">
    <property type="entry name" value="DUF4352"/>
</dbReference>
<evidence type="ECO:0000259" key="4">
    <source>
        <dbReference type="Pfam" id="PF11611"/>
    </source>
</evidence>
<feature type="transmembrane region" description="Helical" evidence="3">
    <location>
        <begin position="41"/>
        <end position="60"/>
    </location>
</feature>
<keyword evidence="1" id="KW-0732">Signal</keyword>
<accession>A0ABX0SKE9</accession>
<keyword evidence="6" id="KW-1185">Reference proteome</keyword>
<dbReference type="Pfam" id="PF11611">
    <property type="entry name" value="DUF4352"/>
    <property type="match status" value="1"/>
</dbReference>
<feature type="compositionally biased region" description="Low complexity" evidence="2">
    <location>
        <begin position="11"/>
        <end position="31"/>
    </location>
</feature>
<gene>
    <name evidence="5" type="ORF">FB473_002448</name>
</gene>
<organism evidence="5 6">
    <name type="scientific">Brooklawnia cerclae</name>
    <dbReference type="NCBI Taxonomy" id="349934"/>
    <lineage>
        <taxon>Bacteria</taxon>
        <taxon>Bacillati</taxon>
        <taxon>Actinomycetota</taxon>
        <taxon>Actinomycetes</taxon>
        <taxon>Propionibacteriales</taxon>
        <taxon>Propionibacteriaceae</taxon>
        <taxon>Brooklawnia</taxon>
    </lineage>
</organism>
<evidence type="ECO:0000313" key="5">
    <source>
        <dbReference type="EMBL" id="NIH57803.1"/>
    </source>
</evidence>
<dbReference type="Proteomes" id="UP000749311">
    <property type="component" value="Unassembled WGS sequence"/>
</dbReference>
<feature type="region of interest" description="Disordered" evidence="2">
    <location>
        <begin position="1"/>
        <end position="34"/>
    </location>
</feature>
<dbReference type="RefSeq" id="WP_167168108.1">
    <property type="nucleotide sequence ID" value="NZ_BAAAOO010000007.1"/>
</dbReference>
<dbReference type="InterPro" id="IPR029050">
    <property type="entry name" value="Immunoprotect_excell_Ig-like"/>
</dbReference>
<reference evidence="5 6" key="1">
    <citation type="submission" date="2020-02" db="EMBL/GenBank/DDBJ databases">
        <title>Sequencing the genomes of 1000 actinobacteria strains.</title>
        <authorList>
            <person name="Klenk H.-P."/>
        </authorList>
    </citation>
    <scope>NUCLEOTIDE SEQUENCE [LARGE SCALE GENOMIC DNA]</scope>
    <source>
        <strain evidence="5 6">DSM 19609</strain>
    </source>
</reference>
<comment type="caution">
    <text evidence="5">The sequence shown here is derived from an EMBL/GenBank/DDBJ whole genome shotgun (WGS) entry which is preliminary data.</text>
</comment>